<evidence type="ECO:0000256" key="4">
    <source>
        <dbReference type="ARBA" id="ARBA00022692"/>
    </source>
</evidence>
<dbReference type="OrthoDB" id="7217071at2759"/>
<feature type="transmembrane region" description="Helical" evidence="12">
    <location>
        <begin position="266"/>
        <end position="287"/>
    </location>
</feature>
<keyword evidence="2" id="KW-0600">Photoreceptor protein</keyword>
<dbReference type="GO" id="GO:0007602">
    <property type="term" value="P:phototransduction"/>
    <property type="evidence" value="ECO:0007669"/>
    <property type="project" value="UniProtKB-KW"/>
</dbReference>
<feature type="transmembrane region" description="Helical" evidence="12">
    <location>
        <begin position="53"/>
        <end position="77"/>
    </location>
</feature>
<name>A0A9Q0D7D0_9TELE</name>
<dbReference type="InterPro" id="IPR000276">
    <property type="entry name" value="GPCR_Rhodpsn"/>
</dbReference>
<dbReference type="GO" id="GO:0009881">
    <property type="term" value="F:photoreceptor activity"/>
    <property type="evidence" value="ECO:0007669"/>
    <property type="project" value="UniProtKB-KW"/>
</dbReference>
<dbReference type="Proteomes" id="UP001148018">
    <property type="component" value="Unassembled WGS sequence"/>
</dbReference>
<keyword evidence="8" id="KW-0297">G-protein coupled receptor</keyword>
<proteinExistence type="predicted"/>
<evidence type="ECO:0000256" key="1">
    <source>
        <dbReference type="ARBA" id="ARBA00004141"/>
    </source>
</evidence>
<comment type="caution">
    <text evidence="14">The sequence shown here is derived from an EMBL/GenBank/DDBJ whole genome shotgun (WGS) entry which is preliminary data.</text>
</comment>
<keyword evidence="15" id="KW-1185">Reference proteome</keyword>
<organism evidence="14 15">
    <name type="scientific">Muraenolepis orangiensis</name>
    <name type="common">Patagonian moray cod</name>
    <dbReference type="NCBI Taxonomy" id="630683"/>
    <lineage>
        <taxon>Eukaryota</taxon>
        <taxon>Metazoa</taxon>
        <taxon>Chordata</taxon>
        <taxon>Craniata</taxon>
        <taxon>Vertebrata</taxon>
        <taxon>Euteleostomi</taxon>
        <taxon>Actinopterygii</taxon>
        <taxon>Neopterygii</taxon>
        <taxon>Teleostei</taxon>
        <taxon>Neoteleostei</taxon>
        <taxon>Acanthomorphata</taxon>
        <taxon>Zeiogadaria</taxon>
        <taxon>Gadariae</taxon>
        <taxon>Gadiformes</taxon>
        <taxon>Muraenolepidoidei</taxon>
        <taxon>Muraenolepididae</taxon>
        <taxon>Muraenolepis</taxon>
    </lineage>
</organism>
<accession>A0A9Q0D7D0</accession>
<evidence type="ECO:0000256" key="6">
    <source>
        <dbReference type="ARBA" id="ARBA00022989"/>
    </source>
</evidence>
<keyword evidence="4 12" id="KW-0812">Transmembrane</keyword>
<dbReference type="EMBL" id="JANIIK010000563">
    <property type="protein sequence ID" value="KAJ3583057.1"/>
    <property type="molecule type" value="Genomic_DNA"/>
</dbReference>
<dbReference type="FunFam" id="1.20.1070.10:FF:000219">
    <property type="entry name" value="Opsin 5-like 2"/>
    <property type="match status" value="1"/>
</dbReference>
<dbReference type="GO" id="GO:0016020">
    <property type="term" value="C:membrane"/>
    <property type="evidence" value="ECO:0007669"/>
    <property type="project" value="UniProtKB-SubCell"/>
</dbReference>
<keyword evidence="7" id="KW-0157">Chromophore</keyword>
<evidence type="ECO:0000256" key="12">
    <source>
        <dbReference type="SAM" id="Phobius"/>
    </source>
</evidence>
<dbReference type="PROSITE" id="PS50262">
    <property type="entry name" value="G_PROTEIN_RECEP_F1_2"/>
    <property type="match status" value="1"/>
</dbReference>
<evidence type="ECO:0000313" key="14">
    <source>
        <dbReference type="EMBL" id="KAJ3583057.1"/>
    </source>
</evidence>
<evidence type="ECO:0000256" key="11">
    <source>
        <dbReference type="ARBA" id="ARBA00023224"/>
    </source>
</evidence>
<dbReference type="Pfam" id="PF00001">
    <property type="entry name" value="7tm_1"/>
    <property type="match status" value="1"/>
</dbReference>
<keyword evidence="9 12" id="KW-0472">Membrane</keyword>
<keyword evidence="3" id="KW-0716">Sensory transduction</keyword>
<feature type="transmembrane region" description="Helical" evidence="12">
    <location>
        <begin position="20"/>
        <end position="41"/>
    </location>
</feature>
<evidence type="ECO:0000256" key="7">
    <source>
        <dbReference type="ARBA" id="ARBA00022991"/>
    </source>
</evidence>
<dbReference type="PROSITE" id="PS00238">
    <property type="entry name" value="OPSIN"/>
    <property type="match status" value="1"/>
</dbReference>
<evidence type="ECO:0000259" key="13">
    <source>
        <dbReference type="PROSITE" id="PS50262"/>
    </source>
</evidence>
<feature type="transmembrane region" description="Helical" evidence="12">
    <location>
        <begin position="89"/>
        <end position="112"/>
    </location>
</feature>
<dbReference type="GO" id="GO:0004930">
    <property type="term" value="F:G protein-coupled receptor activity"/>
    <property type="evidence" value="ECO:0007669"/>
    <property type="project" value="UniProtKB-KW"/>
</dbReference>
<keyword evidence="10" id="KW-0675">Receptor</keyword>
<feature type="domain" description="G-protein coupled receptors family 1 profile" evidence="13">
    <location>
        <begin position="32"/>
        <end position="284"/>
    </location>
</feature>
<evidence type="ECO:0000256" key="5">
    <source>
        <dbReference type="ARBA" id="ARBA00022925"/>
    </source>
</evidence>
<gene>
    <name evidence="14" type="ORF">NHX12_034502</name>
</gene>
<reference evidence="14" key="1">
    <citation type="submission" date="2022-07" db="EMBL/GenBank/DDBJ databases">
        <title>Chromosome-level genome of Muraenolepis orangiensis.</title>
        <authorList>
            <person name="Kim J."/>
        </authorList>
    </citation>
    <scope>NUCLEOTIDE SEQUENCE</scope>
    <source>
        <strain evidence="14">KU_S4_2022</strain>
        <tissue evidence="14">Muscle</tissue>
    </source>
</reference>
<evidence type="ECO:0000256" key="2">
    <source>
        <dbReference type="ARBA" id="ARBA00022543"/>
    </source>
</evidence>
<feature type="transmembrane region" description="Helical" evidence="12">
    <location>
        <begin position="133"/>
        <end position="156"/>
    </location>
</feature>
<dbReference type="PANTHER" id="PTHR24240">
    <property type="entry name" value="OPSIN"/>
    <property type="match status" value="1"/>
</dbReference>
<dbReference type="InterPro" id="IPR050125">
    <property type="entry name" value="GPCR_opsins"/>
</dbReference>
<feature type="transmembrane region" description="Helical" evidence="12">
    <location>
        <begin position="228"/>
        <end position="246"/>
    </location>
</feature>
<evidence type="ECO:0000256" key="3">
    <source>
        <dbReference type="ARBA" id="ARBA00022606"/>
    </source>
</evidence>
<dbReference type="PRINTS" id="PR00237">
    <property type="entry name" value="GPCRRHODOPSN"/>
</dbReference>
<dbReference type="SUPFAM" id="SSF81321">
    <property type="entry name" value="Family A G protein-coupled receptor-like"/>
    <property type="match status" value="1"/>
</dbReference>
<dbReference type="Gene3D" id="1.20.1070.10">
    <property type="entry name" value="Rhodopsin 7-helix transmembrane proteins"/>
    <property type="match status" value="1"/>
</dbReference>
<evidence type="ECO:0000313" key="15">
    <source>
        <dbReference type="Proteomes" id="UP001148018"/>
    </source>
</evidence>
<protein>
    <recommendedName>
        <fullName evidence="13">G-protein coupled receptors family 1 profile domain-containing protein</fullName>
    </recommendedName>
</protein>
<keyword evidence="11" id="KW-0807">Transducer</keyword>
<comment type="subcellular location">
    <subcellularLocation>
        <location evidence="1">Membrane</location>
        <topology evidence="1">Multi-pass membrane protein</topology>
    </subcellularLocation>
</comment>
<keyword evidence="5" id="KW-0681">Retinal protein</keyword>
<dbReference type="InterPro" id="IPR017452">
    <property type="entry name" value="GPCR_Rhodpsn_7TM"/>
</dbReference>
<dbReference type="AlphaFoldDB" id="A0A9Q0D7D0"/>
<feature type="transmembrane region" description="Helical" evidence="12">
    <location>
        <begin position="176"/>
        <end position="207"/>
    </location>
</feature>
<evidence type="ECO:0000256" key="8">
    <source>
        <dbReference type="ARBA" id="ARBA00023040"/>
    </source>
</evidence>
<evidence type="ECO:0000256" key="10">
    <source>
        <dbReference type="ARBA" id="ARBA00023170"/>
    </source>
</evidence>
<dbReference type="InterPro" id="IPR027430">
    <property type="entry name" value="Retinal_BS"/>
</dbReference>
<keyword evidence="6 12" id="KW-1133">Transmembrane helix</keyword>
<sequence>MEKGINSSTLSPTMDICVGVYLFVVAWLSIMGNMLVIVMAYRRWSSLKAPELLSVNLAVTDLCAALSTYPLTMVSAWNHRWLGGDGLCIYYGLMGFFLGVASIMTLAVMAVVRFVSVNQQATRARISRRTVAMLCAGIWLYSLIWALFPVVGWGQYGPEPYGLSCSLAWAWMKEDSFPFVVTVFLFNLALPTLTIVCCYFAISLKLYLIYRQSSGSRIPKTVKMHQRLLVIAVLISAGFIVSWSPYGMVSLWYVLRDGTSLPPEVTMLPCMLAKTSTMYNPLIYYAFNRSFRREVRRLLCGPGAGVCCADAGVSHAADNKAPDDRASPASRENVRAVANFQLSDTRCHCPGTVDVEEGRSMELLF</sequence>
<evidence type="ECO:0000256" key="9">
    <source>
        <dbReference type="ARBA" id="ARBA00023136"/>
    </source>
</evidence>